<dbReference type="Pfam" id="PF00440">
    <property type="entry name" value="TetR_N"/>
    <property type="match status" value="1"/>
</dbReference>
<dbReference type="EMBL" id="BJFL01000005">
    <property type="protein sequence ID" value="GDY30035.1"/>
    <property type="molecule type" value="Genomic_DNA"/>
</dbReference>
<evidence type="ECO:0000256" key="2">
    <source>
        <dbReference type="PROSITE-ProRule" id="PRU00335"/>
    </source>
</evidence>
<dbReference type="Proteomes" id="UP000298860">
    <property type="component" value="Unassembled WGS sequence"/>
</dbReference>
<evidence type="ECO:0000256" key="3">
    <source>
        <dbReference type="SAM" id="MobiDB-lite"/>
    </source>
</evidence>
<feature type="domain" description="HTH tetR-type" evidence="4">
    <location>
        <begin position="25"/>
        <end position="84"/>
    </location>
</feature>
<evidence type="ECO:0000259" key="4">
    <source>
        <dbReference type="PROSITE" id="PS50977"/>
    </source>
</evidence>
<dbReference type="PANTHER" id="PTHR30055">
    <property type="entry name" value="HTH-TYPE TRANSCRIPTIONAL REGULATOR RUTR"/>
    <property type="match status" value="1"/>
</dbReference>
<dbReference type="InterPro" id="IPR050109">
    <property type="entry name" value="HTH-type_TetR-like_transc_reg"/>
</dbReference>
<dbReference type="Pfam" id="PF19344">
    <property type="entry name" value="TetR_C_32"/>
    <property type="match status" value="1"/>
</dbReference>
<dbReference type="PROSITE" id="PS50977">
    <property type="entry name" value="HTH_TETR_2"/>
    <property type="match status" value="1"/>
</dbReference>
<evidence type="ECO:0000313" key="5">
    <source>
        <dbReference type="EMBL" id="GDY30035.1"/>
    </source>
</evidence>
<feature type="compositionally biased region" description="Basic and acidic residues" evidence="3">
    <location>
        <begin position="1"/>
        <end position="17"/>
    </location>
</feature>
<feature type="region of interest" description="Disordered" evidence="3">
    <location>
        <begin position="1"/>
        <end position="21"/>
    </location>
</feature>
<dbReference type="InterPro" id="IPR001647">
    <property type="entry name" value="HTH_TetR"/>
</dbReference>
<sequence length="257" mass="28433">MGRSGREPEPRGPDGRRERWRAHREARRAEFVEATVRAVARHGPDVGMDEIAAEAGVSKPVLYRHFTDKADLYVAVGRRATELLMSRVVPALTGCGTPYEWIRRSVDAYLGTIDDYPDLYRFVVRRSFADRPVSEDPVAEDKTMIAAQLAALLGDHLRAFGVDSGGAEPWAHAIVGMVHSAGDWWLERRSMSRQSLTDYLTRLIWHALDGALRESGITIDPHQPLGTVGELRPVRVIPARGSGRGGDRAGGPHRLAE</sequence>
<feature type="region of interest" description="Disordered" evidence="3">
    <location>
        <begin position="237"/>
        <end position="257"/>
    </location>
</feature>
<evidence type="ECO:0000256" key="1">
    <source>
        <dbReference type="ARBA" id="ARBA00023125"/>
    </source>
</evidence>
<dbReference type="InterPro" id="IPR009057">
    <property type="entry name" value="Homeodomain-like_sf"/>
</dbReference>
<keyword evidence="1 2" id="KW-0238">DNA-binding</keyword>
<protein>
    <submittedName>
        <fullName evidence="5">TetR family transcriptional regulator</fullName>
    </submittedName>
</protein>
<comment type="caution">
    <text evidence="5">The sequence shown here is derived from an EMBL/GenBank/DDBJ whole genome shotgun (WGS) entry which is preliminary data.</text>
</comment>
<proteinExistence type="predicted"/>
<dbReference type="SUPFAM" id="SSF46689">
    <property type="entry name" value="Homeodomain-like"/>
    <property type="match status" value="1"/>
</dbReference>
<dbReference type="PANTHER" id="PTHR30055:SF160">
    <property type="entry name" value="TRANSCRIPTIONAL REGULATORY PROTEIN (PROBABLY ASNC-FAMILY)-RELATED"/>
    <property type="match status" value="1"/>
</dbReference>
<gene>
    <name evidence="5" type="ORF">GTS_16680</name>
</gene>
<organism evidence="5 6">
    <name type="scientific">Gandjariella thermophila</name>
    <dbReference type="NCBI Taxonomy" id="1931992"/>
    <lineage>
        <taxon>Bacteria</taxon>
        <taxon>Bacillati</taxon>
        <taxon>Actinomycetota</taxon>
        <taxon>Actinomycetes</taxon>
        <taxon>Pseudonocardiales</taxon>
        <taxon>Pseudonocardiaceae</taxon>
        <taxon>Gandjariella</taxon>
    </lineage>
</organism>
<dbReference type="GO" id="GO:0000976">
    <property type="term" value="F:transcription cis-regulatory region binding"/>
    <property type="evidence" value="ECO:0007669"/>
    <property type="project" value="TreeGrafter"/>
</dbReference>
<dbReference type="GO" id="GO:0003700">
    <property type="term" value="F:DNA-binding transcription factor activity"/>
    <property type="evidence" value="ECO:0007669"/>
    <property type="project" value="TreeGrafter"/>
</dbReference>
<dbReference type="SUPFAM" id="SSF48498">
    <property type="entry name" value="Tetracyclin repressor-like, C-terminal domain"/>
    <property type="match status" value="1"/>
</dbReference>
<accession>A0A4D4J098</accession>
<dbReference type="AlphaFoldDB" id="A0A4D4J098"/>
<keyword evidence="6" id="KW-1185">Reference proteome</keyword>
<feature type="DNA-binding region" description="H-T-H motif" evidence="2">
    <location>
        <begin position="47"/>
        <end position="66"/>
    </location>
</feature>
<dbReference type="Gene3D" id="1.10.357.10">
    <property type="entry name" value="Tetracycline Repressor, domain 2"/>
    <property type="match status" value="1"/>
</dbReference>
<evidence type="ECO:0000313" key="6">
    <source>
        <dbReference type="Proteomes" id="UP000298860"/>
    </source>
</evidence>
<name>A0A4D4J098_9PSEU</name>
<dbReference type="InterPro" id="IPR036271">
    <property type="entry name" value="Tet_transcr_reg_TetR-rel_C_sf"/>
</dbReference>
<reference evidence="6" key="1">
    <citation type="submission" date="2019-04" db="EMBL/GenBank/DDBJ databases">
        <title>Draft genome sequence of Pseudonocardiaceae bacterium SL3-2-4.</title>
        <authorList>
            <person name="Ningsih F."/>
            <person name="Yokota A."/>
            <person name="Sakai Y."/>
            <person name="Nanatani K."/>
            <person name="Yabe S."/>
            <person name="Oetari A."/>
            <person name="Sjamsuridzal W."/>
        </authorList>
    </citation>
    <scope>NUCLEOTIDE SEQUENCE [LARGE SCALE GENOMIC DNA]</scope>
    <source>
        <strain evidence="6">SL3-2-4</strain>
    </source>
</reference>
<dbReference type="InterPro" id="IPR045823">
    <property type="entry name" value="TetR_C_32"/>
</dbReference>